<dbReference type="InterPro" id="IPR005123">
    <property type="entry name" value="Oxoglu/Fe-dep_dioxygenase_dom"/>
</dbReference>
<evidence type="ECO:0000256" key="5">
    <source>
        <dbReference type="RuleBase" id="RU003682"/>
    </source>
</evidence>
<protein>
    <recommendedName>
        <fullName evidence="6">Fe2OG dioxygenase domain-containing protein</fullName>
    </recommendedName>
</protein>
<accession>A0A3P5Z288</accession>
<evidence type="ECO:0000256" key="2">
    <source>
        <dbReference type="ARBA" id="ARBA00022723"/>
    </source>
</evidence>
<evidence type="ECO:0000256" key="4">
    <source>
        <dbReference type="ARBA" id="ARBA00023004"/>
    </source>
</evidence>
<dbReference type="InterPro" id="IPR044861">
    <property type="entry name" value="IPNS-like_FE2OG_OXY"/>
</dbReference>
<reference evidence="7" key="1">
    <citation type="submission" date="2018-11" db="EMBL/GenBank/DDBJ databases">
        <authorList>
            <consortium name="Genoscope - CEA"/>
            <person name="William W."/>
        </authorList>
    </citation>
    <scope>NUCLEOTIDE SEQUENCE</scope>
</reference>
<name>A0A3P5Z288_BRACM</name>
<dbReference type="GO" id="GO:0046872">
    <property type="term" value="F:metal ion binding"/>
    <property type="evidence" value="ECO:0007669"/>
    <property type="project" value="UniProtKB-KW"/>
</dbReference>
<sequence length="291" mass="33041">MKNKDQEKASTINVSALTCIDLASPDLHRSAVLLKQQSKKFFALPLEEKMKVLRNKKNRGYSPVLDQILDPENQVHGDYKECFFIGIEDVLPGWRETMTKYHQEALKVCKSISRILALALNLDVDYFDTPEMLGNPIAVMRLLHYEGDSDPSRGIYACGAHSDFGMMTLLATDGVMGLQQICKDKDAKPRKWEYVPSIKGAYILNLGDLLERWSNGLFKSTLHRVLGNGQDRYSIPFFVKPSHDCLVECLPTCQSKNNPPKYPAIKCSTYLTQRYQESHVDLSIYGKQTQE</sequence>
<dbReference type="EMBL" id="LR031569">
    <property type="protein sequence ID" value="VDC67101.1"/>
    <property type="molecule type" value="Genomic_DNA"/>
</dbReference>
<dbReference type="PANTHER" id="PTHR10209">
    <property type="entry name" value="OXIDOREDUCTASE, 2OG-FE II OXYGENASE FAMILY PROTEIN"/>
    <property type="match status" value="1"/>
</dbReference>
<comment type="similarity">
    <text evidence="1 5">Belongs to the iron/ascorbate-dependent oxidoreductase family.</text>
</comment>
<evidence type="ECO:0000313" key="7">
    <source>
        <dbReference type="EMBL" id="VDC67101.1"/>
    </source>
</evidence>
<dbReference type="Pfam" id="PF03171">
    <property type="entry name" value="2OG-FeII_Oxy"/>
    <property type="match status" value="1"/>
</dbReference>
<feature type="domain" description="Fe2OG dioxygenase" evidence="6">
    <location>
        <begin position="136"/>
        <end position="241"/>
    </location>
</feature>
<dbReference type="Gene3D" id="2.60.120.330">
    <property type="entry name" value="B-lactam Antibiotic, Isopenicillin N Synthase, Chain"/>
    <property type="match status" value="1"/>
</dbReference>
<evidence type="ECO:0000256" key="3">
    <source>
        <dbReference type="ARBA" id="ARBA00023002"/>
    </source>
</evidence>
<gene>
    <name evidence="7" type="ORF">BRAA06T25641Z</name>
</gene>
<evidence type="ECO:0000256" key="1">
    <source>
        <dbReference type="ARBA" id="ARBA00008056"/>
    </source>
</evidence>
<keyword evidence="3 5" id="KW-0560">Oxidoreductase</keyword>
<dbReference type="PROSITE" id="PS51471">
    <property type="entry name" value="FE2OG_OXY"/>
    <property type="match status" value="1"/>
</dbReference>
<dbReference type="InterPro" id="IPR027443">
    <property type="entry name" value="IPNS-like_sf"/>
</dbReference>
<proteinExistence type="inferred from homology"/>
<dbReference type="PANTHER" id="PTHR10209:SF757">
    <property type="entry name" value="2-OXOGLUTARATE (2OG) AND FE(II)-DEPENDENT OXYGENASE SUPERFAMILY PROTEIN"/>
    <property type="match status" value="1"/>
</dbReference>
<dbReference type="InterPro" id="IPR026992">
    <property type="entry name" value="DIOX_N"/>
</dbReference>
<dbReference type="PRINTS" id="PR00682">
    <property type="entry name" value="IPNSYNTHASE"/>
</dbReference>
<evidence type="ECO:0000259" key="6">
    <source>
        <dbReference type="PROSITE" id="PS51471"/>
    </source>
</evidence>
<dbReference type="GO" id="GO:0051213">
    <property type="term" value="F:dioxygenase activity"/>
    <property type="evidence" value="ECO:0007669"/>
    <property type="project" value="UniProtKB-ARBA"/>
</dbReference>
<keyword evidence="4 5" id="KW-0408">Iron</keyword>
<dbReference type="Pfam" id="PF14226">
    <property type="entry name" value="DIOX_N"/>
    <property type="match status" value="1"/>
</dbReference>
<dbReference type="SUPFAM" id="SSF51197">
    <property type="entry name" value="Clavaminate synthase-like"/>
    <property type="match status" value="1"/>
</dbReference>
<organism evidence="7">
    <name type="scientific">Brassica campestris</name>
    <name type="common">Field mustard</name>
    <dbReference type="NCBI Taxonomy" id="3711"/>
    <lineage>
        <taxon>Eukaryota</taxon>
        <taxon>Viridiplantae</taxon>
        <taxon>Streptophyta</taxon>
        <taxon>Embryophyta</taxon>
        <taxon>Tracheophyta</taxon>
        <taxon>Spermatophyta</taxon>
        <taxon>Magnoliopsida</taxon>
        <taxon>eudicotyledons</taxon>
        <taxon>Gunneridae</taxon>
        <taxon>Pentapetalae</taxon>
        <taxon>rosids</taxon>
        <taxon>malvids</taxon>
        <taxon>Brassicales</taxon>
        <taxon>Brassicaceae</taxon>
        <taxon>Brassiceae</taxon>
        <taxon>Brassica</taxon>
    </lineage>
</organism>
<keyword evidence="2 5" id="KW-0479">Metal-binding</keyword>
<dbReference type="AlphaFoldDB" id="A0A3P5Z288"/>